<dbReference type="AlphaFoldDB" id="A0A179SE34"/>
<dbReference type="Proteomes" id="UP000078316">
    <property type="component" value="Unassembled WGS sequence"/>
</dbReference>
<proteinExistence type="predicted"/>
<protein>
    <submittedName>
        <fullName evidence="1">Uncharacterized protein</fullName>
    </submittedName>
</protein>
<dbReference type="EMBL" id="LWHQ01000017">
    <property type="protein sequence ID" value="OAS25230.1"/>
    <property type="molecule type" value="Genomic_DNA"/>
</dbReference>
<evidence type="ECO:0000313" key="1">
    <source>
        <dbReference type="EMBL" id="OAS25230.1"/>
    </source>
</evidence>
<comment type="caution">
    <text evidence="1">The sequence shown here is derived from an EMBL/GenBank/DDBJ whole genome shotgun (WGS) entry which is preliminary data.</text>
</comment>
<evidence type="ECO:0000313" key="2">
    <source>
        <dbReference type="Proteomes" id="UP000078316"/>
    </source>
</evidence>
<reference evidence="1 2" key="1">
    <citation type="submission" date="2016-04" db="EMBL/GenBank/DDBJ databases">
        <authorList>
            <person name="Evans L.H."/>
            <person name="Alamgir A."/>
            <person name="Owens N."/>
            <person name="Weber N.D."/>
            <person name="Virtaneva K."/>
            <person name="Barbian K."/>
            <person name="Babar A."/>
            <person name="Rosenke K."/>
        </authorList>
    </citation>
    <scope>NUCLEOTIDE SEQUENCE [LARGE SCALE GENOMIC DNA]</scope>
    <source>
        <strain evidence="1 2">PMB02</strain>
    </source>
</reference>
<dbReference type="STRING" id="427683.A5481_09940"/>
<name>A0A179SE34_9HYPH</name>
<gene>
    <name evidence="1" type="ORF">A5481_09940</name>
</gene>
<organism evidence="1 2">
    <name type="scientific">Methylobacterium platani</name>
    <dbReference type="NCBI Taxonomy" id="427683"/>
    <lineage>
        <taxon>Bacteria</taxon>
        <taxon>Pseudomonadati</taxon>
        <taxon>Pseudomonadota</taxon>
        <taxon>Alphaproteobacteria</taxon>
        <taxon>Hyphomicrobiales</taxon>
        <taxon>Methylobacteriaceae</taxon>
        <taxon>Methylobacterium</taxon>
    </lineage>
</organism>
<sequence length="438" mass="49265">MTAEIALLNRSALALAADSAVTLRIGSSQKTYNTAEKIFEFSCNQPIALMIYNNVDYVGVPLDVVVRKHRVDCKQKFSTLKQAADEFVSYLLNFKRTADQEKSYFAAVLIDKYQEIFNKFYDEFAMSSLKMKGKKLSLNSYATLTRLITAALTAAQTTVMDDFLTDITLDQFKEAYGSVCDDAIKIVFRSLDPSSEHRELLYQLAFAVMRSSDGSDFLTGLVFGGFGLDDLFPTLHYFEMDGIYFGQMKIINRSEIDIDRNGHLAQIVSFAQKEMAERFIYGIDASFRDDIADFVSKVIDKIAETKPRSFTASEKRTIRREVLKSFHSTLDQFRGHEHQSILDIVNFMSKKELAEMASALVELTSAKRRFSTAQETVGGPIDVAIVSRSEGFIWIKRKHYFDRESNPGFFNRVYTPQAVGDANGQASESRPAGSTSGS</sequence>
<accession>A0A179SE34</accession>